<evidence type="ECO:0000256" key="1">
    <source>
        <dbReference type="SAM" id="MobiDB-lite"/>
    </source>
</evidence>
<feature type="compositionally biased region" description="Pro residues" evidence="1">
    <location>
        <begin position="10"/>
        <end position="30"/>
    </location>
</feature>
<dbReference type="Proteomes" id="UP000222788">
    <property type="component" value="Unassembled WGS sequence"/>
</dbReference>
<proteinExistence type="predicted"/>
<dbReference type="AlphaFoldDB" id="A0A2C5WUA6"/>
<evidence type="ECO:0000313" key="3">
    <source>
        <dbReference type="Proteomes" id="UP000222788"/>
    </source>
</evidence>
<dbReference type="EMBL" id="APWK03000185">
    <property type="protein sequence ID" value="PHH49607.1"/>
    <property type="molecule type" value="Genomic_DNA"/>
</dbReference>
<keyword evidence="3" id="KW-1185">Reference proteome</keyword>
<protein>
    <submittedName>
        <fullName evidence="2">Uncharacterized protein</fullName>
    </submittedName>
</protein>
<feature type="region of interest" description="Disordered" evidence="1">
    <location>
        <begin position="1"/>
        <end position="43"/>
    </location>
</feature>
<sequence length="350" mass="38309">MNPSFFWGPAPAPPPPPPPPPHLHCRPGPPGSFMGPPAPSANAAFQCPHHMPRPERGRQGVHRTQVYVGINPSSCQHQQRQPGPQICNCNYCYNGEDRHTSISLTRPLFTDINPNFVAVPICDMEYLVLREVLHEHLPRISLLPRAATLNPRAALPDDLPSFLPLHLQPSGAVLLSHALGFLFCHLEQLSTDSGNGRHDGNGAMVTITARLHHRLSQSPTTGRACSNMLSLVVALCLLLDENRGFGCSAALAGEVGTFMADLGAVLRRISRPEDHVMKGLVMAFARVFKGDSKSMGLLRRLWDYLEPSEKRDIVRLVEEQGRVSATCDALTRFMQGLNEIQGACGRVDQG</sequence>
<comment type="caution">
    <text evidence="2">The sequence shown here is derived from an EMBL/GenBank/DDBJ whole genome shotgun (WGS) entry which is preliminary data.</text>
</comment>
<gene>
    <name evidence="2" type="ORF">CFIMG_005921RAa</name>
</gene>
<reference evidence="2 3" key="2">
    <citation type="journal article" date="2013" name="IMA Fungus">
        <title>IMA Genome-F 1: Ceratocystis fimbriata: Draft nuclear genome sequence for the plant pathogen, Ceratocystis fimbriata.</title>
        <authorList>
            <person name="Wilken P.M."/>
            <person name="Steenkamp E.T."/>
            <person name="Wingfield M.J."/>
            <person name="de Beer Z.W."/>
            <person name="Wingfield B.D."/>
        </authorList>
    </citation>
    <scope>NUCLEOTIDE SEQUENCE [LARGE SCALE GENOMIC DNA]</scope>
    <source>
        <strain evidence="2 3">CBS 114723</strain>
    </source>
</reference>
<reference evidence="2 3" key="1">
    <citation type="journal article" date="2013" name="Fungal Biol.">
        <title>Analysis of microsatellite markers in the genome of the plant pathogen Ceratocystis fimbriata.</title>
        <authorList>
            <person name="Simpson M.C."/>
            <person name="Wilken P.M."/>
            <person name="Coetzee M.P."/>
            <person name="Wingfield M.J."/>
            <person name="Wingfield B.D."/>
        </authorList>
    </citation>
    <scope>NUCLEOTIDE SEQUENCE [LARGE SCALE GENOMIC DNA]</scope>
    <source>
        <strain evidence="2 3">CBS 114723</strain>
    </source>
</reference>
<name>A0A2C5WUA6_9PEZI</name>
<organism evidence="2 3">
    <name type="scientific">Ceratocystis fimbriata CBS 114723</name>
    <dbReference type="NCBI Taxonomy" id="1035309"/>
    <lineage>
        <taxon>Eukaryota</taxon>
        <taxon>Fungi</taxon>
        <taxon>Dikarya</taxon>
        <taxon>Ascomycota</taxon>
        <taxon>Pezizomycotina</taxon>
        <taxon>Sordariomycetes</taxon>
        <taxon>Hypocreomycetidae</taxon>
        <taxon>Microascales</taxon>
        <taxon>Ceratocystidaceae</taxon>
        <taxon>Ceratocystis</taxon>
    </lineage>
</organism>
<accession>A0A2C5WUA6</accession>
<evidence type="ECO:0000313" key="2">
    <source>
        <dbReference type="EMBL" id="PHH49607.1"/>
    </source>
</evidence>